<gene>
    <name evidence="1" type="ORF">TNIN_361531</name>
</gene>
<evidence type="ECO:0000313" key="2">
    <source>
        <dbReference type="Proteomes" id="UP000886998"/>
    </source>
</evidence>
<dbReference type="OrthoDB" id="10278941at2759"/>
<protein>
    <submittedName>
        <fullName evidence="1">Uncharacterized protein</fullName>
    </submittedName>
</protein>
<comment type="caution">
    <text evidence="1">The sequence shown here is derived from an EMBL/GenBank/DDBJ whole genome shotgun (WGS) entry which is preliminary data.</text>
</comment>
<dbReference type="EMBL" id="BMAV01026748">
    <property type="protein sequence ID" value="GFS53038.1"/>
    <property type="molecule type" value="Genomic_DNA"/>
</dbReference>
<accession>A0A8X6MHM3</accession>
<evidence type="ECO:0000313" key="1">
    <source>
        <dbReference type="EMBL" id="GFS53038.1"/>
    </source>
</evidence>
<reference evidence="1" key="1">
    <citation type="submission" date="2020-08" db="EMBL/GenBank/DDBJ databases">
        <title>Multicomponent nature underlies the extraordinary mechanical properties of spider dragline silk.</title>
        <authorList>
            <person name="Kono N."/>
            <person name="Nakamura H."/>
            <person name="Mori M."/>
            <person name="Yoshida Y."/>
            <person name="Ohtoshi R."/>
            <person name="Malay A.D."/>
            <person name="Moran D.A.P."/>
            <person name="Tomita M."/>
            <person name="Numata K."/>
            <person name="Arakawa K."/>
        </authorList>
    </citation>
    <scope>NUCLEOTIDE SEQUENCE</scope>
</reference>
<dbReference type="Proteomes" id="UP000886998">
    <property type="component" value="Unassembled WGS sequence"/>
</dbReference>
<sequence length="158" mass="17671">MGLIFCQAKRNEFWSVPTSKSLCTLNKRSVLHNLRSPISSGVGNPCVMWVMARNVNHVQTLAGTFRKSIRPRIALCQVGEMKCLVVEGVVSSDACEKSFGNSVGVKERGVNNGDIISVHFLLMNETDTCRLRTAWRICGEFIAWDNVKFLLFCCSLLR</sequence>
<keyword evidence="2" id="KW-1185">Reference proteome</keyword>
<organism evidence="1 2">
    <name type="scientific">Trichonephila inaurata madagascariensis</name>
    <dbReference type="NCBI Taxonomy" id="2747483"/>
    <lineage>
        <taxon>Eukaryota</taxon>
        <taxon>Metazoa</taxon>
        <taxon>Ecdysozoa</taxon>
        <taxon>Arthropoda</taxon>
        <taxon>Chelicerata</taxon>
        <taxon>Arachnida</taxon>
        <taxon>Araneae</taxon>
        <taxon>Araneomorphae</taxon>
        <taxon>Entelegynae</taxon>
        <taxon>Araneoidea</taxon>
        <taxon>Nephilidae</taxon>
        <taxon>Trichonephila</taxon>
        <taxon>Trichonephila inaurata</taxon>
    </lineage>
</organism>
<dbReference type="AlphaFoldDB" id="A0A8X6MHM3"/>
<name>A0A8X6MHM3_9ARAC</name>
<proteinExistence type="predicted"/>